<dbReference type="EMBL" id="KN826093">
    <property type="protein sequence ID" value="KIK80135.1"/>
    <property type="molecule type" value="Genomic_DNA"/>
</dbReference>
<protein>
    <submittedName>
        <fullName evidence="1">Uncharacterized protein</fullName>
    </submittedName>
</protein>
<reference evidence="1 2" key="1">
    <citation type="submission" date="2014-04" db="EMBL/GenBank/DDBJ databases">
        <authorList>
            <consortium name="DOE Joint Genome Institute"/>
            <person name="Kuo A."/>
            <person name="Kohler A."/>
            <person name="Jargeat P."/>
            <person name="Nagy L.G."/>
            <person name="Floudas D."/>
            <person name="Copeland A."/>
            <person name="Barry K.W."/>
            <person name="Cichocki N."/>
            <person name="Veneault-Fourrey C."/>
            <person name="LaButti K."/>
            <person name="Lindquist E.A."/>
            <person name="Lipzen A."/>
            <person name="Lundell T."/>
            <person name="Morin E."/>
            <person name="Murat C."/>
            <person name="Sun H."/>
            <person name="Tunlid A."/>
            <person name="Henrissat B."/>
            <person name="Grigoriev I.V."/>
            <person name="Hibbett D.S."/>
            <person name="Martin F."/>
            <person name="Nordberg H.P."/>
            <person name="Cantor M.N."/>
            <person name="Hua S.X."/>
        </authorList>
    </citation>
    <scope>NUCLEOTIDE SEQUENCE [LARGE SCALE GENOMIC DNA]</scope>
    <source>
        <strain evidence="1 2">Ve08.2h10</strain>
    </source>
</reference>
<dbReference type="OrthoDB" id="2677552at2759"/>
<name>A0A0D0DNF3_9AGAM</name>
<evidence type="ECO:0000313" key="1">
    <source>
        <dbReference type="EMBL" id="KIK80135.1"/>
    </source>
</evidence>
<dbReference type="InParanoid" id="A0A0D0DNF3"/>
<proteinExistence type="predicted"/>
<reference evidence="2" key="2">
    <citation type="submission" date="2015-01" db="EMBL/GenBank/DDBJ databases">
        <title>Evolutionary Origins and Diversification of the Mycorrhizal Mutualists.</title>
        <authorList>
            <consortium name="DOE Joint Genome Institute"/>
            <consortium name="Mycorrhizal Genomics Consortium"/>
            <person name="Kohler A."/>
            <person name="Kuo A."/>
            <person name="Nagy L.G."/>
            <person name="Floudas D."/>
            <person name="Copeland A."/>
            <person name="Barry K.W."/>
            <person name="Cichocki N."/>
            <person name="Veneault-Fourrey C."/>
            <person name="LaButti K."/>
            <person name="Lindquist E.A."/>
            <person name="Lipzen A."/>
            <person name="Lundell T."/>
            <person name="Morin E."/>
            <person name="Murat C."/>
            <person name="Riley R."/>
            <person name="Ohm R."/>
            <person name="Sun H."/>
            <person name="Tunlid A."/>
            <person name="Henrissat B."/>
            <person name="Grigoriev I.V."/>
            <person name="Hibbett D.S."/>
            <person name="Martin F."/>
        </authorList>
    </citation>
    <scope>NUCLEOTIDE SEQUENCE [LARGE SCALE GENOMIC DNA]</scope>
    <source>
        <strain evidence="2">Ve08.2h10</strain>
    </source>
</reference>
<accession>A0A0D0DNF3</accession>
<dbReference type="HOGENOM" id="CLU_1687209_0_0_1"/>
<dbReference type="Proteomes" id="UP000054538">
    <property type="component" value="Unassembled WGS sequence"/>
</dbReference>
<evidence type="ECO:0000313" key="2">
    <source>
        <dbReference type="Proteomes" id="UP000054538"/>
    </source>
</evidence>
<dbReference type="AlphaFoldDB" id="A0A0D0DNF3"/>
<sequence length="156" mass="17461">MPELVKKLSGVRNLNLSFNSLTSFATCEALRQLKTTDPVLWKELDEGRQHAISDLQATMLEDELNTGKDDTVDDDSVMMSNMVMEELMKLQDPLSHPNAVEWGNGGMMAGREVESMDFDGGEEILKAVEEELGRGKRKCKANTLYTCSFWLDHSGD</sequence>
<keyword evidence="2" id="KW-1185">Reference proteome</keyword>
<organism evidence="1 2">
    <name type="scientific">Paxillus rubicundulus Ve08.2h10</name>
    <dbReference type="NCBI Taxonomy" id="930991"/>
    <lineage>
        <taxon>Eukaryota</taxon>
        <taxon>Fungi</taxon>
        <taxon>Dikarya</taxon>
        <taxon>Basidiomycota</taxon>
        <taxon>Agaricomycotina</taxon>
        <taxon>Agaricomycetes</taxon>
        <taxon>Agaricomycetidae</taxon>
        <taxon>Boletales</taxon>
        <taxon>Paxilineae</taxon>
        <taxon>Paxillaceae</taxon>
        <taxon>Paxillus</taxon>
    </lineage>
</organism>
<gene>
    <name evidence="1" type="ORF">PAXRUDRAFT_15949</name>
</gene>